<comment type="subunit">
    <text evidence="3">Self-associates forming complexes of several hundred monomers.</text>
</comment>
<evidence type="ECO:0000256" key="5">
    <source>
        <dbReference type="ARBA" id="ARBA00022946"/>
    </source>
</evidence>
<accession>A0ABQ7R0K3</accession>
<keyword evidence="8" id="KW-0496">Mitochondrion</keyword>
<evidence type="ECO:0000256" key="6">
    <source>
        <dbReference type="ARBA" id="ARBA00023015"/>
    </source>
</evidence>
<comment type="subcellular location">
    <subcellularLocation>
        <location evidence="1">Mitochondrion</location>
    </subcellularLocation>
</comment>
<dbReference type="Gene3D" id="1.20.5.500">
    <property type="entry name" value="Single helix bin"/>
    <property type="match status" value="1"/>
</dbReference>
<evidence type="ECO:0000256" key="2">
    <source>
        <dbReference type="ARBA" id="ARBA00010901"/>
    </source>
</evidence>
<evidence type="ECO:0000256" key="11">
    <source>
        <dbReference type="SAM" id="MobiDB-lite"/>
    </source>
</evidence>
<keyword evidence="6" id="KW-0805">Transcription regulation</keyword>
<keyword evidence="5" id="KW-0809">Transit peptide</keyword>
<dbReference type="Proteomes" id="UP000823941">
    <property type="component" value="Chromosome 5"/>
</dbReference>
<comment type="caution">
    <text evidence="13">The sequence shown here is derived from an EMBL/GenBank/DDBJ whole genome shotgun (WGS) entry which is preliminary data.</text>
</comment>
<evidence type="ECO:0000256" key="3">
    <source>
        <dbReference type="ARBA" id="ARBA00011764"/>
    </source>
</evidence>
<dbReference type="PANTHER" id="PTHR48417:SF1">
    <property type="entry name" value="ATP SYNTHASE F1 SUBUNIT EPSILON"/>
    <property type="match status" value="1"/>
</dbReference>
<comment type="similarity">
    <text evidence="2">Belongs to the ATPase inhibitor family.</text>
</comment>
<organism evidence="13 14">
    <name type="scientific">Plutella xylostella</name>
    <name type="common">Diamondback moth</name>
    <name type="synonym">Plutella maculipennis</name>
    <dbReference type="NCBI Taxonomy" id="51655"/>
    <lineage>
        <taxon>Eukaryota</taxon>
        <taxon>Metazoa</taxon>
        <taxon>Ecdysozoa</taxon>
        <taxon>Arthropoda</taxon>
        <taxon>Hexapoda</taxon>
        <taxon>Insecta</taxon>
        <taxon>Pterygota</taxon>
        <taxon>Neoptera</taxon>
        <taxon>Endopterygota</taxon>
        <taxon>Lepidoptera</taxon>
        <taxon>Glossata</taxon>
        <taxon>Ditrysia</taxon>
        <taxon>Yponomeutoidea</taxon>
        <taxon>Plutellidae</taxon>
        <taxon>Plutella</taxon>
    </lineage>
</organism>
<gene>
    <name evidence="13" type="ORF">JYU34_003619</name>
</gene>
<keyword evidence="14" id="KW-1185">Reference proteome</keyword>
<evidence type="ECO:0000256" key="9">
    <source>
        <dbReference type="ARBA" id="ARBA00023163"/>
    </source>
</evidence>
<evidence type="ECO:0000259" key="12">
    <source>
        <dbReference type="Pfam" id="PF13873"/>
    </source>
</evidence>
<evidence type="ECO:0000256" key="4">
    <source>
        <dbReference type="ARBA" id="ARBA00016807"/>
    </source>
</evidence>
<proteinExistence type="inferred from homology"/>
<evidence type="ECO:0000313" key="13">
    <source>
        <dbReference type="EMBL" id="KAG7310797.1"/>
    </source>
</evidence>
<dbReference type="Pfam" id="PF13873">
    <property type="entry name" value="Myb_DNA-bind_5"/>
    <property type="match status" value="1"/>
</dbReference>
<feature type="domain" description="Myb/SANT-like DNA-binding" evidence="12">
    <location>
        <begin position="48"/>
        <end position="127"/>
    </location>
</feature>
<dbReference type="Pfam" id="PF04568">
    <property type="entry name" value="IATP"/>
    <property type="match status" value="1"/>
</dbReference>
<keyword evidence="7" id="KW-0175">Coiled coil</keyword>
<protein>
    <recommendedName>
        <fullName evidence="4">Regulatory protein zeste</fullName>
    </recommendedName>
</protein>
<evidence type="ECO:0000313" key="14">
    <source>
        <dbReference type="Proteomes" id="UP000823941"/>
    </source>
</evidence>
<evidence type="ECO:0000256" key="8">
    <source>
        <dbReference type="ARBA" id="ARBA00023128"/>
    </source>
</evidence>
<evidence type="ECO:0000256" key="10">
    <source>
        <dbReference type="ARBA" id="ARBA00025466"/>
    </source>
</evidence>
<sequence>MLTSVILDVECIVCNKSLHKINHNHNSRISVSRNMGKVTTNNSNRRSRTPNWSADEKQYLLELIKNRKEVVVTLTNNGPNHSVEKEVAWNEILRELALKFGNKFVGSSIKKVKTQWQNMKRIAREEISTNGPVVESFTKQSVEVCQILDMIQDGVLVVTPETPKPPTVTPNVEIKTERLEDETPNQASGSCQEEPMETTYGQLNVTNNNMTQLESSSSFSEQASEVYEENYMEHSASPEHPRLNKKNASVMTETPTAQDSTILNPFHRSLQEFFRYTSIEKQLKLETLKEERQVARAMRETAELNKIIAEQRLKHLLWLKNQEILMQSGDPGAGAGRGGGGGGSIREAGGAFGKMQAAREDEFFYKKTKEQLANLKDHLGKEISFHQEQIKRHEDAIRRHKETMGSMDKKD</sequence>
<dbReference type="InterPro" id="IPR028002">
    <property type="entry name" value="Myb_DNA-bind_5"/>
</dbReference>
<dbReference type="InterPro" id="IPR007648">
    <property type="entry name" value="ATPase_inhibitor_mt"/>
</dbReference>
<dbReference type="SUPFAM" id="SSF64602">
    <property type="entry name" value="F1 ATPase inhibitor, IF1, C-terminal domain"/>
    <property type="match status" value="1"/>
</dbReference>
<feature type="region of interest" description="Disordered" evidence="11">
    <location>
        <begin position="384"/>
        <end position="411"/>
    </location>
</feature>
<dbReference type="EMBL" id="JAHIBW010000005">
    <property type="protein sequence ID" value="KAG7310797.1"/>
    <property type="molecule type" value="Genomic_DNA"/>
</dbReference>
<evidence type="ECO:0000256" key="1">
    <source>
        <dbReference type="ARBA" id="ARBA00004173"/>
    </source>
</evidence>
<reference evidence="13 14" key="1">
    <citation type="submission" date="2021-06" db="EMBL/GenBank/DDBJ databases">
        <title>A haploid diamondback moth (Plutella xylostella L.) genome assembly resolves 31 chromosomes and identifies a diamide resistance mutation.</title>
        <authorList>
            <person name="Ward C.M."/>
            <person name="Perry K.D."/>
            <person name="Baker G."/>
            <person name="Powis K."/>
            <person name="Heckel D.G."/>
            <person name="Baxter S.W."/>
        </authorList>
    </citation>
    <scope>NUCLEOTIDE SEQUENCE [LARGE SCALE GENOMIC DNA]</scope>
    <source>
        <strain evidence="13 14">LV</strain>
        <tissue evidence="13">Single pupa</tissue>
    </source>
</reference>
<evidence type="ECO:0000256" key="7">
    <source>
        <dbReference type="ARBA" id="ARBA00023054"/>
    </source>
</evidence>
<keyword evidence="9" id="KW-0804">Transcription</keyword>
<comment type="function">
    <text evidence="10">Involved in transvection phenomena (= synapsis-dependent gene expression), where the synaptic pairing of chromosomes carrying genes with which zeste interacts influences the expression of these genes. Zeste binds to DNA and stimulates transcription from a nearby promoter.</text>
</comment>
<feature type="compositionally biased region" description="Basic and acidic residues" evidence="11">
    <location>
        <begin position="384"/>
        <end position="397"/>
    </location>
</feature>
<dbReference type="PANTHER" id="PTHR48417">
    <property type="entry name" value="ATP SYNTHASE F1 SUBUNIT EPSILON"/>
    <property type="match status" value="1"/>
</dbReference>
<name>A0ABQ7R0K3_PLUXY</name>